<evidence type="ECO:0000256" key="1">
    <source>
        <dbReference type="SAM" id="Phobius"/>
    </source>
</evidence>
<feature type="transmembrane region" description="Helical" evidence="1">
    <location>
        <begin position="86"/>
        <end position="107"/>
    </location>
</feature>
<dbReference type="AlphaFoldDB" id="A0A7D5TAE0"/>
<dbReference type="KEGG" id="hpel:HZS54_06820"/>
<accession>A0A7D5TAE0</accession>
<keyword evidence="1" id="KW-1133">Transmembrane helix</keyword>
<proteinExistence type="predicted"/>
<keyword evidence="1" id="KW-0812">Transmembrane</keyword>
<feature type="transmembrane region" description="Helical" evidence="1">
    <location>
        <begin position="253"/>
        <end position="272"/>
    </location>
</feature>
<feature type="transmembrane region" description="Helical" evidence="1">
    <location>
        <begin position="119"/>
        <end position="139"/>
    </location>
</feature>
<name>A0A7D5TAE0_9EURY</name>
<evidence type="ECO:0008006" key="4">
    <source>
        <dbReference type="Google" id="ProtNLM"/>
    </source>
</evidence>
<feature type="transmembrane region" description="Helical" evidence="1">
    <location>
        <begin position="342"/>
        <end position="365"/>
    </location>
</feature>
<feature type="transmembrane region" description="Helical" evidence="1">
    <location>
        <begin position="187"/>
        <end position="207"/>
    </location>
</feature>
<feature type="transmembrane region" description="Helical" evidence="1">
    <location>
        <begin position="214"/>
        <end position="233"/>
    </location>
</feature>
<feature type="transmembrane region" description="Helical" evidence="1">
    <location>
        <begin position="377"/>
        <end position="395"/>
    </location>
</feature>
<protein>
    <recommendedName>
        <fullName evidence="4">Sodium/phosphate symporter</fullName>
    </recommendedName>
</protein>
<dbReference type="OrthoDB" id="205566at2157"/>
<gene>
    <name evidence="2" type="ORF">HZS54_06820</name>
</gene>
<feature type="transmembrane region" description="Helical" evidence="1">
    <location>
        <begin position="316"/>
        <end position="335"/>
    </location>
</feature>
<dbReference type="Proteomes" id="UP000509346">
    <property type="component" value="Chromosome"/>
</dbReference>
<dbReference type="EMBL" id="CP058909">
    <property type="protein sequence ID" value="QLH81353.1"/>
    <property type="molecule type" value="Genomic_DNA"/>
</dbReference>
<evidence type="ECO:0000313" key="2">
    <source>
        <dbReference type="EMBL" id="QLH81353.1"/>
    </source>
</evidence>
<feature type="transmembrane region" description="Helical" evidence="1">
    <location>
        <begin position="151"/>
        <end position="167"/>
    </location>
</feature>
<feature type="transmembrane region" description="Helical" evidence="1">
    <location>
        <begin position="284"/>
        <end position="304"/>
    </location>
</feature>
<keyword evidence="3" id="KW-1185">Reference proteome</keyword>
<organism evidence="2 3">
    <name type="scientific">Halosimplex pelagicum</name>
    <dbReference type="NCBI Taxonomy" id="869886"/>
    <lineage>
        <taxon>Archaea</taxon>
        <taxon>Methanobacteriati</taxon>
        <taxon>Methanobacteriota</taxon>
        <taxon>Stenosarchaea group</taxon>
        <taxon>Halobacteria</taxon>
        <taxon>Halobacteriales</taxon>
        <taxon>Haloarculaceae</taxon>
        <taxon>Halosimplex</taxon>
    </lineage>
</organism>
<dbReference type="GeneID" id="56082287"/>
<reference evidence="2 3" key="1">
    <citation type="submission" date="2020-07" db="EMBL/GenBank/DDBJ databases">
        <title>Halosimplex litoreum sp. nov. and Halosimplex rubrum sp. nov., isolated from different salt environments.</title>
        <authorList>
            <person name="Cui H."/>
        </authorList>
    </citation>
    <scope>NUCLEOTIDE SEQUENCE [LARGE SCALE GENOMIC DNA]</scope>
    <source>
        <strain evidence="2 3">R2</strain>
    </source>
</reference>
<sequence>MRGRWTPRRTLAALTAVFAVGVALRALPLWQSPLPFNPDGLVHARNVHRTVRTGHFPLSIMATDDLGFGALLAVAQSVTGVRSVALAQPLIAVVGTVPALVAGALATRTSRHLGLAPDRARFAGLLATLLLAVEGIYLYRSMPVDEQTPGLSLLAIAVVSVVAALWSDDRRWFLVALPALLVVPPLHNLEGFVLGLTLLVLAGLAALPRTRSQVPASAALALAVGFWGYFAAYNIGLARLTTAQLTQTGRLTAAPGLLVAWLILCFTVVALVSRSRPRTQRVLLAAPFLTLFALLAVNAVSPVFPGTPTTTRGTLLPALPLLVPILVAVWAYPFLHRTTESNVAVVALAAGPLALIGFALSAALTPAYLDTAVRTHWFLHLPVLALAAVGCAVAVRSVAPDRRRVRTLAVCALVVAVAVSIPVAFAGLSLHPYKGVTTTGEFTASTFAHDHVEGPWTSDNHLVRITNYHSTNVSGTETPLYDWITNPDALPPSCPVVTKDSWVTVGAQFFPQPPATVASDRFRSLHHGSHRVYHGGSTQTLTVLKPRRVSRSQC</sequence>
<evidence type="ECO:0000313" key="3">
    <source>
        <dbReference type="Proteomes" id="UP000509346"/>
    </source>
</evidence>
<dbReference type="RefSeq" id="WP_179921262.1">
    <property type="nucleotide sequence ID" value="NZ_CP058909.1"/>
</dbReference>
<keyword evidence="1" id="KW-0472">Membrane</keyword>
<feature type="transmembrane region" description="Helical" evidence="1">
    <location>
        <begin position="407"/>
        <end position="428"/>
    </location>
</feature>